<keyword evidence="4" id="KW-1185">Reference proteome</keyword>
<dbReference type="PANTHER" id="PTHR24198">
    <property type="entry name" value="ANKYRIN REPEAT AND PROTEIN KINASE DOMAIN-CONTAINING PROTEIN"/>
    <property type="match status" value="1"/>
</dbReference>
<dbReference type="InterPro" id="IPR002110">
    <property type="entry name" value="Ankyrin_rpt"/>
</dbReference>
<dbReference type="AlphaFoldDB" id="A0A1S3JEM6"/>
<protein>
    <submittedName>
        <fullName evidence="5">Tankyrase-2 isoform X1</fullName>
    </submittedName>
</protein>
<evidence type="ECO:0000313" key="5">
    <source>
        <dbReference type="RefSeq" id="XP_013408793.1"/>
    </source>
</evidence>
<dbReference type="Pfam" id="PF12796">
    <property type="entry name" value="Ank_2"/>
    <property type="match status" value="1"/>
</dbReference>
<dbReference type="RefSeq" id="XP_013408793.1">
    <property type="nucleotide sequence ID" value="XM_013553339.1"/>
</dbReference>
<dbReference type="SMART" id="SM00248">
    <property type="entry name" value="ANK"/>
    <property type="match status" value="4"/>
</dbReference>
<dbReference type="KEGG" id="lak:106172565"/>
<dbReference type="OrthoDB" id="6084340at2759"/>
<dbReference type="Proteomes" id="UP000085678">
    <property type="component" value="Unplaced"/>
</dbReference>
<dbReference type="OMA" id="SLWTNGD"/>
<evidence type="ECO:0000256" key="3">
    <source>
        <dbReference type="PROSITE-ProRule" id="PRU00023"/>
    </source>
</evidence>
<feature type="repeat" description="ANK" evidence="3">
    <location>
        <begin position="38"/>
        <end position="75"/>
    </location>
</feature>
<organism evidence="4 5">
    <name type="scientific">Lingula anatina</name>
    <name type="common">Brachiopod</name>
    <name type="synonym">Lingula unguis</name>
    <dbReference type="NCBI Taxonomy" id="7574"/>
    <lineage>
        <taxon>Eukaryota</taxon>
        <taxon>Metazoa</taxon>
        <taxon>Spiralia</taxon>
        <taxon>Lophotrochozoa</taxon>
        <taxon>Brachiopoda</taxon>
        <taxon>Linguliformea</taxon>
        <taxon>Lingulata</taxon>
        <taxon>Lingulida</taxon>
        <taxon>Linguloidea</taxon>
        <taxon>Lingulidae</taxon>
        <taxon>Lingula</taxon>
    </lineage>
</organism>
<dbReference type="InParanoid" id="A0A1S3JEM6"/>
<evidence type="ECO:0000313" key="4">
    <source>
        <dbReference type="Proteomes" id="UP000085678"/>
    </source>
</evidence>
<dbReference type="PANTHER" id="PTHR24198:SF165">
    <property type="entry name" value="ANKYRIN REPEAT-CONTAINING PROTEIN-RELATED"/>
    <property type="match status" value="1"/>
</dbReference>
<dbReference type="PROSITE" id="PS50297">
    <property type="entry name" value="ANK_REP_REGION"/>
    <property type="match status" value="1"/>
</dbReference>
<feature type="repeat" description="ANK" evidence="3">
    <location>
        <begin position="110"/>
        <end position="142"/>
    </location>
</feature>
<dbReference type="GeneID" id="106172565"/>
<sequence>MSTPADICEAVSKGDLQGLLRLVLAGGDVNKAEEQGIYCNSPLHLASELDAGKENSRDIIQVLLENGADANKENRFQQTPLHLACQHGHLYLATVLVEQLRVDLNAPDCGGLTPLMHAVYRGRLEIVDFLTKRGCDLEILDNEASSALDMAVLNQQQDVITLLLKAGCELEKSKGHVYSRSHYVNSYIYSLINQNDVRNVKLLYDSGCSKKEFYLQGSIHESNEIGISVEMREALRSIIFQPRTLKNACRRVLRGSLARVKKKNEFLGSKFSNLSLPRSLTSYLALDEYRHELQDALSQTRDQNI</sequence>
<evidence type="ECO:0000256" key="1">
    <source>
        <dbReference type="ARBA" id="ARBA00022737"/>
    </source>
</evidence>
<dbReference type="SUPFAM" id="SSF48403">
    <property type="entry name" value="Ankyrin repeat"/>
    <property type="match status" value="1"/>
</dbReference>
<proteinExistence type="predicted"/>
<dbReference type="PROSITE" id="PS50088">
    <property type="entry name" value="ANK_REPEAT"/>
    <property type="match status" value="2"/>
</dbReference>
<keyword evidence="1" id="KW-0677">Repeat</keyword>
<reference evidence="5" key="1">
    <citation type="submission" date="2025-08" db="UniProtKB">
        <authorList>
            <consortium name="RefSeq"/>
        </authorList>
    </citation>
    <scope>IDENTIFICATION</scope>
    <source>
        <tissue evidence="5">Gonads</tissue>
    </source>
</reference>
<name>A0A1S3JEM6_LINAN</name>
<keyword evidence="2 3" id="KW-0040">ANK repeat</keyword>
<dbReference type="STRING" id="7574.A0A1S3JEM6"/>
<dbReference type="Gene3D" id="1.25.40.20">
    <property type="entry name" value="Ankyrin repeat-containing domain"/>
    <property type="match status" value="1"/>
</dbReference>
<evidence type="ECO:0000256" key="2">
    <source>
        <dbReference type="ARBA" id="ARBA00023043"/>
    </source>
</evidence>
<accession>A0A1S3JEM6</accession>
<dbReference type="InterPro" id="IPR036770">
    <property type="entry name" value="Ankyrin_rpt-contain_sf"/>
</dbReference>
<gene>
    <name evidence="5" type="primary">LOC106172565</name>
</gene>